<dbReference type="AlphaFoldDB" id="A0A1F5SPJ8"/>
<name>A0A1F5SPJ8_9BACT</name>
<keyword evidence="3" id="KW-0067">ATP-binding</keyword>
<dbReference type="SUPFAM" id="SSF160246">
    <property type="entry name" value="EspE N-terminal domain-like"/>
    <property type="match status" value="1"/>
</dbReference>
<dbReference type="Pfam" id="PF05157">
    <property type="entry name" value="MshEN"/>
    <property type="match status" value="1"/>
</dbReference>
<dbReference type="GO" id="GO:0016887">
    <property type="term" value="F:ATP hydrolysis activity"/>
    <property type="evidence" value="ECO:0007669"/>
    <property type="project" value="TreeGrafter"/>
</dbReference>
<gene>
    <name evidence="5" type="ORF">A2242_04695</name>
</gene>
<protein>
    <recommendedName>
        <fullName evidence="4">Bacterial type II secretion system protein E domain-containing protein</fullName>
    </recommendedName>
</protein>
<dbReference type="Gene3D" id="3.40.50.300">
    <property type="entry name" value="P-loop containing nucleotide triphosphate hydrolases"/>
    <property type="match status" value="1"/>
</dbReference>
<dbReference type="PANTHER" id="PTHR30258:SF1">
    <property type="entry name" value="PROTEIN TRANSPORT PROTEIN HOFB HOMOLOG"/>
    <property type="match status" value="1"/>
</dbReference>
<comment type="similarity">
    <text evidence="1">Belongs to the GSP E family.</text>
</comment>
<dbReference type="InterPro" id="IPR037257">
    <property type="entry name" value="T2SS_E_N_sf"/>
</dbReference>
<proteinExistence type="inferred from homology"/>
<dbReference type="Pfam" id="PF00437">
    <property type="entry name" value="T2SSE"/>
    <property type="match status" value="1"/>
</dbReference>
<dbReference type="PANTHER" id="PTHR30258">
    <property type="entry name" value="TYPE II SECRETION SYSTEM PROTEIN GSPE-RELATED"/>
    <property type="match status" value="1"/>
</dbReference>
<reference evidence="5 6" key="1">
    <citation type="journal article" date="2016" name="Nat. Commun.">
        <title>Thousands of microbial genomes shed light on interconnected biogeochemical processes in an aquifer system.</title>
        <authorList>
            <person name="Anantharaman K."/>
            <person name="Brown C.T."/>
            <person name="Hug L.A."/>
            <person name="Sharon I."/>
            <person name="Castelle C.J."/>
            <person name="Probst A.J."/>
            <person name="Thomas B.C."/>
            <person name="Singh A."/>
            <person name="Wilkins M.J."/>
            <person name="Karaoz U."/>
            <person name="Brodie E.L."/>
            <person name="Williams K.H."/>
            <person name="Hubbard S.S."/>
            <person name="Banfield J.F."/>
        </authorList>
    </citation>
    <scope>NUCLEOTIDE SEQUENCE [LARGE SCALE GENOMIC DNA]</scope>
</reference>
<dbReference type="CDD" id="cd01129">
    <property type="entry name" value="PulE-GspE-like"/>
    <property type="match status" value="1"/>
</dbReference>
<evidence type="ECO:0000313" key="5">
    <source>
        <dbReference type="EMBL" id="OGF28610.1"/>
    </source>
</evidence>
<dbReference type="Proteomes" id="UP000178925">
    <property type="component" value="Unassembled WGS sequence"/>
</dbReference>
<dbReference type="Gene3D" id="3.30.450.90">
    <property type="match status" value="1"/>
</dbReference>
<keyword evidence="2" id="KW-0547">Nucleotide-binding</keyword>
<evidence type="ECO:0000259" key="4">
    <source>
        <dbReference type="PROSITE" id="PS00662"/>
    </source>
</evidence>
<dbReference type="InterPro" id="IPR027417">
    <property type="entry name" value="P-loop_NTPase"/>
</dbReference>
<dbReference type="GO" id="GO:0005524">
    <property type="term" value="F:ATP binding"/>
    <property type="evidence" value="ECO:0007669"/>
    <property type="project" value="UniProtKB-KW"/>
</dbReference>
<dbReference type="Gene3D" id="3.30.300.160">
    <property type="entry name" value="Type II secretion system, protein E, N-terminal domain"/>
    <property type="match status" value="1"/>
</dbReference>
<evidence type="ECO:0000256" key="3">
    <source>
        <dbReference type="ARBA" id="ARBA00022840"/>
    </source>
</evidence>
<dbReference type="GO" id="GO:0005886">
    <property type="term" value="C:plasma membrane"/>
    <property type="evidence" value="ECO:0007669"/>
    <property type="project" value="TreeGrafter"/>
</dbReference>
<dbReference type="InterPro" id="IPR001482">
    <property type="entry name" value="T2SS/T4SS_dom"/>
</dbReference>
<comment type="caution">
    <text evidence="5">The sequence shown here is derived from an EMBL/GenBank/DDBJ whole genome shotgun (WGS) entry which is preliminary data.</text>
</comment>
<evidence type="ECO:0000313" key="6">
    <source>
        <dbReference type="Proteomes" id="UP000178925"/>
    </source>
</evidence>
<sequence length="589" mass="65170">MPQKPNNDLLTFLQASGALTSAQADAVTKQLAQTPDKSVEDVLIEEKIVNSEQLTEARAKARGVSYASLLDQEIPKDALNTITAAVAKNYQVICFSRAGRRIDVGVLDMGNLKALEAINFLAKEEGLSVRYFLISKDSFQKALRQYETISEEVKVALEAQKQESEESSESKQAGNKTEEITKAAPISKIVSVILRHAVEGKASDIHIEPFKQASRVRYRIDGILHTSLTLPLSVHDSIVARVKVLANLKLDETRTPQDGRIRLSFGEKRIDFRVSVLPLIDSEKVVMRILDVSSGAPKLADLGFDGRNLKIIEQNIKRTDGIFLVTGPTGSGKSTTLFSILNILVSEGVNISTLEDPVEYFLEGANQSQIRTEVGFTFATGLRALLRQDPDIIMVGEIRDNETAELAIHAALTGHMVLSTLHTNDALGAIPRLLDMKVEPFLLSSTLNGVLAQRLVRRICPHCKTEEVIDEETRQDVVNEVKKIYDFVSDETKKLFDSTVLSDGEKNRRFYAGKGCARCGDTGYQGRVSISEMLDVNDEVRELIAGKKDIHYDAELLKKQKFITVKQDGIIRALQGVTSFEEVLRVMSD</sequence>
<dbReference type="InterPro" id="IPR007831">
    <property type="entry name" value="T2SS_GspE_N"/>
</dbReference>
<evidence type="ECO:0000256" key="2">
    <source>
        <dbReference type="ARBA" id="ARBA00022741"/>
    </source>
</evidence>
<evidence type="ECO:0000256" key="1">
    <source>
        <dbReference type="ARBA" id="ARBA00006611"/>
    </source>
</evidence>
<feature type="domain" description="Bacterial type II secretion system protein E" evidence="4">
    <location>
        <begin position="386"/>
        <end position="400"/>
    </location>
</feature>
<dbReference type="STRING" id="1797995.A2242_04695"/>
<accession>A0A1F5SPJ8</accession>
<dbReference type="PROSITE" id="PS00662">
    <property type="entry name" value="T2SP_E"/>
    <property type="match status" value="1"/>
</dbReference>
<dbReference type="EMBL" id="MFGC01000008">
    <property type="protein sequence ID" value="OGF28610.1"/>
    <property type="molecule type" value="Genomic_DNA"/>
</dbReference>
<organism evidence="5 6">
    <name type="scientific">Candidatus Falkowbacteria bacterium RIFOXYA2_FULL_47_9</name>
    <dbReference type="NCBI Taxonomy" id="1797995"/>
    <lineage>
        <taxon>Bacteria</taxon>
        <taxon>Candidatus Falkowiibacteriota</taxon>
    </lineage>
</organism>
<dbReference type="SUPFAM" id="SSF52540">
    <property type="entry name" value="P-loop containing nucleoside triphosphate hydrolases"/>
    <property type="match status" value="1"/>
</dbReference>